<dbReference type="GO" id="GO:0005576">
    <property type="term" value="C:extracellular region"/>
    <property type="evidence" value="ECO:0007669"/>
    <property type="project" value="TreeGrafter"/>
</dbReference>
<gene>
    <name evidence="3" type="ORF">MCNF_37080</name>
</gene>
<keyword evidence="1" id="KW-0812">Transmembrane</keyword>
<accession>A0A7I7Y1P8</accession>
<feature type="transmembrane region" description="Helical" evidence="1">
    <location>
        <begin position="7"/>
        <end position="26"/>
    </location>
</feature>
<organism evidence="3 4">
    <name type="scientific">Mycolicibacterium confluentis</name>
    <dbReference type="NCBI Taxonomy" id="28047"/>
    <lineage>
        <taxon>Bacteria</taxon>
        <taxon>Bacillati</taxon>
        <taxon>Actinomycetota</taxon>
        <taxon>Actinomycetes</taxon>
        <taxon>Mycobacteriales</taxon>
        <taxon>Mycobacteriaceae</taxon>
        <taxon>Mycolicibacterium</taxon>
    </lineage>
</organism>
<dbReference type="InterPro" id="IPR005693">
    <property type="entry name" value="Mce"/>
</dbReference>
<dbReference type="InterPro" id="IPR003399">
    <property type="entry name" value="Mce/MlaD"/>
</dbReference>
<dbReference type="Pfam" id="PF02470">
    <property type="entry name" value="MlaD"/>
    <property type="match status" value="1"/>
</dbReference>
<proteinExistence type="predicted"/>
<reference evidence="3" key="1">
    <citation type="journal article" date="2019" name="Emerg. Microbes Infect.">
        <title>Comprehensive subspecies identification of 175 nontuberculous mycobacteria species based on 7547 genomic profiles.</title>
        <authorList>
            <person name="Matsumoto Y."/>
            <person name="Kinjo T."/>
            <person name="Motooka D."/>
            <person name="Nabeya D."/>
            <person name="Jung N."/>
            <person name="Uechi K."/>
            <person name="Horii T."/>
            <person name="Iida T."/>
            <person name="Fujita J."/>
            <person name="Nakamura S."/>
        </authorList>
    </citation>
    <scope>NUCLEOTIDE SEQUENCE [LARGE SCALE GENOMIC DNA]</scope>
    <source>
        <strain evidence="3">JCM 13671</strain>
    </source>
</reference>
<dbReference type="PANTHER" id="PTHR33371">
    <property type="entry name" value="INTERMEMBRANE PHOSPHOLIPID TRANSPORT SYSTEM BINDING PROTEIN MLAD-RELATED"/>
    <property type="match status" value="1"/>
</dbReference>
<keyword evidence="4" id="KW-1185">Reference proteome</keyword>
<name>A0A7I7Y1P8_9MYCO</name>
<evidence type="ECO:0000313" key="4">
    <source>
        <dbReference type="Proteomes" id="UP000466931"/>
    </source>
</evidence>
<dbReference type="PANTHER" id="PTHR33371:SF4">
    <property type="entry name" value="INTERMEMBRANE PHOSPHOLIPID TRANSPORT SYSTEM BINDING PROTEIN MLAD"/>
    <property type="match status" value="1"/>
</dbReference>
<sequence length="367" mass="38495">MIRRTVVMAVALTVVAIAVGGAYLIWPTEKSPLRVTAHFDNAVGLYEGNTVAVLGMPVGRVLSIKPGGDHVNVELEIDPGIDLPAGVQAVTVGTSILTDRHVELTPPYDGGPKLAHGDVLSIESTRTPIEFDRVLKMVDTLGTAMGGDGHGGGPLADITAATSDITSTSGQQIKTALASLSDALRSGADGGAATKANIDTVVTELSRLTDAAARNEGQVREFGTYVRQVSDILAENNVGGGDTGRKLNELLGQINGLLDTNEDHLKATVGSTARMSRALVDYRRELAEVFDVAPLAIDNVSNAIDMDNGMLRVGAHFDSVFFDSSMTKEVCNILGLRQLGCRTGTITDLGPDFGVTSVLEGMTRLAE</sequence>
<reference evidence="3" key="2">
    <citation type="submission" date="2020-02" db="EMBL/GenBank/DDBJ databases">
        <authorList>
            <person name="Matsumoto Y."/>
            <person name="Motooka D."/>
            <person name="Nakamura S."/>
        </authorList>
    </citation>
    <scope>NUCLEOTIDE SEQUENCE</scope>
    <source>
        <strain evidence="3">JCM 13671</strain>
    </source>
</reference>
<dbReference type="Proteomes" id="UP000466931">
    <property type="component" value="Chromosome"/>
</dbReference>
<dbReference type="AlphaFoldDB" id="A0A7I7Y1P8"/>
<evidence type="ECO:0000313" key="3">
    <source>
        <dbReference type="EMBL" id="BBZ35103.1"/>
    </source>
</evidence>
<evidence type="ECO:0000256" key="1">
    <source>
        <dbReference type="SAM" id="Phobius"/>
    </source>
</evidence>
<evidence type="ECO:0000259" key="2">
    <source>
        <dbReference type="Pfam" id="PF02470"/>
    </source>
</evidence>
<dbReference type="InterPro" id="IPR052336">
    <property type="entry name" value="MlaD_Phospholipid_Transporter"/>
</dbReference>
<protein>
    <submittedName>
        <fullName evidence="3">Putative Mce family protein</fullName>
    </submittedName>
</protein>
<feature type="domain" description="Mce/MlaD" evidence="2">
    <location>
        <begin position="33"/>
        <end position="107"/>
    </location>
</feature>
<dbReference type="EMBL" id="AP022612">
    <property type="protein sequence ID" value="BBZ35103.1"/>
    <property type="molecule type" value="Genomic_DNA"/>
</dbReference>
<dbReference type="RefSeq" id="WP_234812749.1">
    <property type="nucleotide sequence ID" value="NZ_AP022612.1"/>
</dbReference>
<dbReference type="NCBIfam" id="TIGR00996">
    <property type="entry name" value="Mtu_fam_mce"/>
    <property type="match status" value="1"/>
</dbReference>
<keyword evidence="1" id="KW-1133">Transmembrane helix</keyword>
<keyword evidence="1" id="KW-0472">Membrane</keyword>